<comment type="caution">
    <text evidence="5">The sequence shown here is derived from an EMBL/GenBank/DDBJ whole genome shotgun (WGS) entry which is preliminary data.</text>
</comment>
<dbReference type="Gene3D" id="2.60.120.260">
    <property type="entry name" value="Galactose-binding domain-like"/>
    <property type="match status" value="1"/>
</dbReference>
<feature type="region of interest" description="Disordered" evidence="2">
    <location>
        <begin position="431"/>
        <end position="450"/>
    </location>
</feature>
<evidence type="ECO:0000259" key="4">
    <source>
        <dbReference type="PROSITE" id="PS51212"/>
    </source>
</evidence>
<reference evidence="5 6" key="1">
    <citation type="submission" date="2014-02" db="EMBL/GenBank/DDBJ databases">
        <title>The genome sequence of Colletotrichum nymphaeae SA-01.</title>
        <authorList>
            <person name="Baroncelli R."/>
            <person name="Thon M.R."/>
        </authorList>
    </citation>
    <scope>NUCLEOTIDE SEQUENCE [LARGE SCALE GENOMIC DNA]</scope>
    <source>
        <strain evidence="5 6">SA-01</strain>
    </source>
</reference>
<feature type="domain" description="WSC" evidence="4">
    <location>
        <begin position="120"/>
        <end position="214"/>
    </location>
</feature>
<dbReference type="OrthoDB" id="5985073at2759"/>
<dbReference type="PANTHER" id="PTHR45964:SF5">
    <property type="entry name" value="WSCD FAMILY MEMBER CG9164"/>
    <property type="match status" value="1"/>
</dbReference>
<feature type="region of interest" description="Disordered" evidence="2">
    <location>
        <begin position="328"/>
        <end position="423"/>
    </location>
</feature>
<dbReference type="Pfam" id="PF01822">
    <property type="entry name" value="WSC"/>
    <property type="match status" value="3"/>
</dbReference>
<dbReference type="PROSITE" id="PS51212">
    <property type="entry name" value="WSC"/>
    <property type="match status" value="2"/>
</dbReference>
<dbReference type="PANTHER" id="PTHR45964">
    <property type="entry name" value="WSCD FAMILY MEMBER CG9164"/>
    <property type="match status" value="1"/>
</dbReference>
<keyword evidence="1" id="KW-0677">Repeat</keyword>
<proteinExistence type="predicted"/>
<feature type="chain" id="PRO_5007805061" evidence="3">
    <location>
        <begin position="21"/>
        <end position="622"/>
    </location>
</feature>
<feature type="domain" description="WSC" evidence="4">
    <location>
        <begin position="226"/>
        <end position="321"/>
    </location>
</feature>
<evidence type="ECO:0000256" key="3">
    <source>
        <dbReference type="SAM" id="SignalP"/>
    </source>
</evidence>
<dbReference type="AlphaFoldDB" id="A0A135UKY3"/>
<sequence length="622" mass="64140">MQPHTSIPSLFLVLTACANAASIARRDVRASSTLQTGWSYSGCYTDNNNGIRQLSRDGYRDYSAMTEESCIAFCSSKGYPVAGVEYSSEWRQLRSLRRQHRLSVFTNGVAAPVINPGPPGWSSLGCQNDPGPRLLSYRTGVVAGDSKMSVLQCTNACQAAGYSLAGVEYSSECYCDNQLRNTGSSGFDGCNMLCSGNSSEYCGGPNRINVYQASAKPKGPSVLPSGWADKGCLKDNVLGRALTVNVGVVGGAQNMSVGGCVSACSAFGYPIAGVEYSQECWCDSQIRNGGVAASEGCDMPCKGNTAEFCGGSNRLNIYASGSLTLPVSSTSSSTSSTTSTTSTSSTSSSFSTTTSSSTSSKSTTSSTASSTSSSTSSTSSFTSTSSSSSSTTSKSSTSSTSSPTSSSTPSSTTSSSSTKTSTITTTSFSSTTAASSSSSKTSSSSSTSTTSANACRATINSGYVQNGGFDSGFDSWNFALYQPSDPVTSAVISDNHQTSGCSALAFYPSGTSNRQAYIYQSITGLPVRAARTVTFYAGRLDSATKQDNAKVYVAWGDTVMGPSIVCGSSSYPCLTAYSNAGGYRQYRFTFTPTAASGTLSIGFTWDAGSNAAPVIIDGIILS</sequence>
<feature type="signal peptide" evidence="3">
    <location>
        <begin position="1"/>
        <end position="20"/>
    </location>
</feature>
<evidence type="ECO:0000256" key="1">
    <source>
        <dbReference type="ARBA" id="ARBA00022737"/>
    </source>
</evidence>
<dbReference type="InterPro" id="IPR002889">
    <property type="entry name" value="WSC_carb-bd"/>
</dbReference>
<dbReference type="Proteomes" id="UP000070054">
    <property type="component" value="Unassembled WGS sequence"/>
</dbReference>
<dbReference type="InterPro" id="IPR051589">
    <property type="entry name" value="Sialate-O-sulfotransferase"/>
</dbReference>
<protein>
    <submittedName>
        <fullName evidence="5">WSC domain-containing protein</fullName>
    </submittedName>
</protein>
<evidence type="ECO:0000313" key="6">
    <source>
        <dbReference type="Proteomes" id="UP000070054"/>
    </source>
</evidence>
<accession>A0A135UKY3</accession>
<evidence type="ECO:0000256" key="2">
    <source>
        <dbReference type="SAM" id="MobiDB-lite"/>
    </source>
</evidence>
<dbReference type="SMART" id="SM00321">
    <property type="entry name" value="WSC"/>
    <property type="match status" value="2"/>
</dbReference>
<organism evidence="5 6">
    <name type="scientific">Colletotrichum nymphaeae SA-01</name>
    <dbReference type="NCBI Taxonomy" id="1460502"/>
    <lineage>
        <taxon>Eukaryota</taxon>
        <taxon>Fungi</taxon>
        <taxon>Dikarya</taxon>
        <taxon>Ascomycota</taxon>
        <taxon>Pezizomycotina</taxon>
        <taxon>Sordariomycetes</taxon>
        <taxon>Hypocreomycetidae</taxon>
        <taxon>Glomerellales</taxon>
        <taxon>Glomerellaceae</taxon>
        <taxon>Colletotrichum</taxon>
        <taxon>Colletotrichum acutatum species complex</taxon>
    </lineage>
</organism>
<name>A0A135UKY3_9PEZI</name>
<dbReference type="EMBL" id="JEMN01000447">
    <property type="protein sequence ID" value="KXH61046.1"/>
    <property type="molecule type" value="Genomic_DNA"/>
</dbReference>
<keyword evidence="6" id="KW-1185">Reference proteome</keyword>
<gene>
    <name evidence="5" type="ORF">CNYM01_11549</name>
</gene>
<evidence type="ECO:0000313" key="5">
    <source>
        <dbReference type="EMBL" id="KXH61046.1"/>
    </source>
</evidence>
<keyword evidence="3" id="KW-0732">Signal</keyword>